<gene>
    <name evidence="1" type="ordered locus">THI_2507</name>
</gene>
<proteinExistence type="predicted"/>
<dbReference type="AlphaFoldDB" id="D6CV13"/>
<protein>
    <submittedName>
        <fullName evidence="1">Uncharacterized protein</fullName>
    </submittedName>
</protein>
<evidence type="ECO:0000313" key="1">
    <source>
        <dbReference type="EMBL" id="CAZ89132.1"/>
    </source>
</evidence>
<reference evidence="2" key="2">
    <citation type="journal article" date="2010" name="PLoS Genet.">
        <title>Structure, function, and evolution of the Thiomonas spp. genome.</title>
        <authorList>
            <person name="Arsene-Ploetze F."/>
            <person name="Koechler S."/>
            <person name="Marchal M."/>
            <person name="Coppee J.Y."/>
            <person name="Chandler M."/>
            <person name="Bonnefoy V."/>
            <person name="Brochier-Armanet C."/>
            <person name="Barakat M."/>
            <person name="Barbe V."/>
            <person name="Battaglia-Brunet F."/>
            <person name="Bruneel O."/>
            <person name="Bryan C.G."/>
            <person name="Cleiss-Arnold J."/>
            <person name="Cruveiller S."/>
            <person name="Erhardt M."/>
            <person name="Heinrich-Salmeron A."/>
            <person name="Hommais F."/>
            <person name="Joulian C."/>
            <person name="Krin E."/>
            <person name="Lieutaud A."/>
            <person name="Lievremont D."/>
            <person name="Michel C."/>
            <person name="Muller D."/>
            <person name="Ortet P."/>
            <person name="Proux C."/>
            <person name="Siguier P."/>
            <person name="Roche D."/>
            <person name="Rouy Z."/>
            <person name="Salvignol G."/>
            <person name="Slyemi D."/>
            <person name="Talla E."/>
            <person name="Weiss S."/>
            <person name="Weissenbach J."/>
            <person name="Medigue C."/>
            <person name="Bertin P.N."/>
        </authorList>
    </citation>
    <scope>NUCLEOTIDE SEQUENCE [LARGE SCALE GENOMIC DNA]</scope>
    <source>
        <strain evidence="2">DSM 22701 / CIP 110005 / 3As</strain>
    </source>
</reference>
<dbReference type="eggNOG" id="COG2199">
    <property type="taxonomic scope" value="Bacteria"/>
</dbReference>
<accession>D6CV13</accession>
<dbReference type="KEGG" id="thi:THI_2507"/>
<dbReference type="Proteomes" id="UP000002372">
    <property type="component" value="Chromosome"/>
</dbReference>
<name>D6CV13_THIA3</name>
<organism evidence="1 2">
    <name type="scientific">Thiomonas arsenitoxydans (strain DSM 22701 / CIP 110005 / 3As)</name>
    <dbReference type="NCBI Taxonomy" id="426114"/>
    <lineage>
        <taxon>Bacteria</taxon>
        <taxon>Pseudomonadati</taxon>
        <taxon>Pseudomonadota</taxon>
        <taxon>Betaproteobacteria</taxon>
        <taxon>Burkholderiales</taxon>
        <taxon>Thiomonas</taxon>
    </lineage>
</organism>
<sequence>MTAPTLQPGELANMFELAPVSLWVEDFSAVRRLLSMLREQGITDFPTFLRVHPEFIDRCMQEIRVLDVNHQTLSMVGASDKPRLLRNLQHVFRDDMRVHQ</sequence>
<dbReference type="HOGENOM" id="CLU_2304744_0_0_4"/>
<dbReference type="EMBL" id="FP475956">
    <property type="protein sequence ID" value="CAZ89132.1"/>
    <property type="molecule type" value="Genomic_DNA"/>
</dbReference>
<reference key="1">
    <citation type="submission" date="2009-07" db="EMBL/GenBank/DDBJ databases">
        <authorList>
            <person name="Genoscope - CEA"/>
        </authorList>
    </citation>
    <scope>NUCLEOTIDE SEQUENCE</scope>
    <source>
        <strain>3As</strain>
    </source>
</reference>
<evidence type="ECO:0000313" key="2">
    <source>
        <dbReference type="Proteomes" id="UP000002372"/>
    </source>
</evidence>